<dbReference type="InterPro" id="IPR027417">
    <property type="entry name" value="P-loop_NTPase"/>
</dbReference>
<evidence type="ECO:0000256" key="8">
    <source>
        <dbReference type="PROSITE-ProRule" id="PRU00169"/>
    </source>
</evidence>
<dbReference type="InterPro" id="IPR025943">
    <property type="entry name" value="Sigma_54_int_dom_ATP-bd_2"/>
</dbReference>
<dbReference type="Gene3D" id="1.10.10.60">
    <property type="entry name" value="Homeodomain-like"/>
    <property type="match status" value="1"/>
</dbReference>
<dbReference type="PROSITE" id="PS50110">
    <property type="entry name" value="RESPONSE_REGULATORY"/>
    <property type="match status" value="1"/>
</dbReference>
<keyword evidence="4" id="KW-0805">Transcription regulation</keyword>
<dbReference type="SMART" id="SM00448">
    <property type="entry name" value="REC"/>
    <property type="match status" value="1"/>
</dbReference>
<comment type="caution">
    <text evidence="11">The sequence shown here is derived from an EMBL/GenBank/DDBJ whole genome shotgun (WGS) entry which is preliminary data.</text>
</comment>
<evidence type="ECO:0000313" key="11">
    <source>
        <dbReference type="EMBL" id="MBZ6078870.1"/>
    </source>
</evidence>
<evidence type="ECO:0000256" key="2">
    <source>
        <dbReference type="ARBA" id="ARBA00022840"/>
    </source>
</evidence>
<dbReference type="SUPFAM" id="SSF52540">
    <property type="entry name" value="P-loop containing nucleoside triphosphate hydrolases"/>
    <property type="match status" value="1"/>
</dbReference>
<accession>A0ABS7VUZ3</accession>
<dbReference type="Proteomes" id="UP000704176">
    <property type="component" value="Unassembled WGS sequence"/>
</dbReference>
<dbReference type="Pfam" id="PF02954">
    <property type="entry name" value="HTH_8"/>
    <property type="match status" value="1"/>
</dbReference>
<keyword evidence="6" id="KW-0010">Activator</keyword>
<protein>
    <submittedName>
        <fullName evidence="11">Sigma-54 dependent transcriptional regulator</fullName>
    </submittedName>
</protein>
<evidence type="ECO:0000256" key="3">
    <source>
        <dbReference type="ARBA" id="ARBA00023012"/>
    </source>
</evidence>
<keyword evidence="5" id="KW-0238">DNA-binding</keyword>
<evidence type="ECO:0000256" key="6">
    <source>
        <dbReference type="ARBA" id="ARBA00023159"/>
    </source>
</evidence>
<keyword evidence="12" id="KW-1185">Reference proteome</keyword>
<dbReference type="PROSITE" id="PS50045">
    <property type="entry name" value="SIGMA54_INTERACT_4"/>
    <property type="match status" value="1"/>
</dbReference>
<sequence length="458" mass="50475">MRPSVLVVDDEVRLAEVVSAALAERGFDGQAVGSVNEALGVLNSSDVSLVLTDLRMPGLGGRDLLRRIQAVRSEIPVIIMTAYASVRDAVDLVKQGAFDYISKPFEIDDVIATVERALKLGEALEDNRRLRLELEEKYSFGHLTGESASFRNVLRQITEVCESRATVLLEGESGTGKELVARAIHYNSPRRLRPFVAVNCAAIPENLLESELFGHVKGAFTGALAARQGRFAAADKGTLFLDEIGDMPLSIQAKVLRAIQEQTFEPIGSNRSVHVDVRIIAATHKDLRRLIDAQEFRADLYYRLNIFPIALPPLRDRPGDILLLARQFLNSFAADMGKRLIGFTSSAEAAMAGYSWPGNVRELQNCVQRAVIVARGNTIDVSDLSHYVVEGNSKLAPEVGLPNDLDAELARIERNYIIEALKETNGVQVRAAERLGISERSLWHRVKKLAIKIGHHVE</sequence>
<name>A0ABS7VUZ3_9HYPH</name>
<evidence type="ECO:0000256" key="7">
    <source>
        <dbReference type="ARBA" id="ARBA00023163"/>
    </source>
</evidence>
<dbReference type="PROSITE" id="PS00688">
    <property type="entry name" value="SIGMA54_INTERACT_3"/>
    <property type="match status" value="1"/>
</dbReference>
<dbReference type="SUPFAM" id="SSF52172">
    <property type="entry name" value="CheY-like"/>
    <property type="match status" value="1"/>
</dbReference>
<dbReference type="InterPro" id="IPR002197">
    <property type="entry name" value="HTH_Fis"/>
</dbReference>
<evidence type="ECO:0000256" key="4">
    <source>
        <dbReference type="ARBA" id="ARBA00023015"/>
    </source>
</evidence>
<evidence type="ECO:0000256" key="5">
    <source>
        <dbReference type="ARBA" id="ARBA00023125"/>
    </source>
</evidence>
<dbReference type="InterPro" id="IPR002078">
    <property type="entry name" value="Sigma_54_int"/>
</dbReference>
<keyword evidence="8" id="KW-0597">Phosphoprotein</keyword>
<dbReference type="InterPro" id="IPR058031">
    <property type="entry name" value="AAA_lid_NorR"/>
</dbReference>
<dbReference type="Pfam" id="PF25601">
    <property type="entry name" value="AAA_lid_14"/>
    <property type="match status" value="1"/>
</dbReference>
<dbReference type="EMBL" id="JAIRBM010000023">
    <property type="protein sequence ID" value="MBZ6078870.1"/>
    <property type="molecule type" value="Genomic_DNA"/>
</dbReference>
<gene>
    <name evidence="11" type="ORF">K9B37_21655</name>
</gene>
<evidence type="ECO:0000313" key="12">
    <source>
        <dbReference type="Proteomes" id="UP000704176"/>
    </source>
</evidence>
<evidence type="ECO:0000259" key="10">
    <source>
        <dbReference type="PROSITE" id="PS50110"/>
    </source>
</evidence>
<dbReference type="CDD" id="cd00009">
    <property type="entry name" value="AAA"/>
    <property type="match status" value="1"/>
</dbReference>
<keyword evidence="7" id="KW-0804">Transcription</keyword>
<feature type="domain" description="Sigma-54 factor interaction" evidence="9">
    <location>
        <begin position="143"/>
        <end position="372"/>
    </location>
</feature>
<dbReference type="InterPro" id="IPR003593">
    <property type="entry name" value="AAA+_ATPase"/>
</dbReference>
<dbReference type="InterPro" id="IPR011006">
    <property type="entry name" value="CheY-like_superfamily"/>
</dbReference>
<dbReference type="PANTHER" id="PTHR32071">
    <property type="entry name" value="TRANSCRIPTIONAL REGULATORY PROTEIN"/>
    <property type="match status" value="1"/>
</dbReference>
<dbReference type="Pfam" id="PF00072">
    <property type="entry name" value="Response_reg"/>
    <property type="match status" value="1"/>
</dbReference>
<dbReference type="RefSeq" id="WP_224315622.1">
    <property type="nucleotide sequence ID" value="NZ_JAIRBM010000023.1"/>
</dbReference>
<dbReference type="InterPro" id="IPR025944">
    <property type="entry name" value="Sigma_54_int_dom_CS"/>
</dbReference>
<feature type="modified residue" description="4-aspartylphosphate" evidence="8">
    <location>
        <position position="53"/>
    </location>
</feature>
<proteinExistence type="predicted"/>
<evidence type="ECO:0000259" key="9">
    <source>
        <dbReference type="PROSITE" id="PS50045"/>
    </source>
</evidence>
<dbReference type="Pfam" id="PF00158">
    <property type="entry name" value="Sigma54_activat"/>
    <property type="match status" value="1"/>
</dbReference>
<dbReference type="Gene3D" id="3.40.50.300">
    <property type="entry name" value="P-loop containing nucleotide triphosphate hydrolases"/>
    <property type="match status" value="1"/>
</dbReference>
<evidence type="ECO:0000256" key="1">
    <source>
        <dbReference type="ARBA" id="ARBA00022741"/>
    </source>
</evidence>
<dbReference type="InterPro" id="IPR009057">
    <property type="entry name" value="Homeodomain-like_sf"/>
</dbReference>
<dbReference type="SUPFAM" id="SSF46689">
    <property type="entry name" value="Homeodomain-like"/>
    <property type="match status" value="1"/>
</dbReference>
<dbReference type="Gene3D" id="1.10.8.60">
    <property type="match status" value="1"/>
</dbReference>
<dbReference type="InterPro" id="IPR025662">
    <property type="entry name" value="Sigma_54_int_dom_ATP-bd_1"/>
</dbReference>
<keyword evidence="2" id="KW-0067">ATP-binding</keyword>
<dbReference type="PRINTS" id="PR01590">
    <property type="entry name" value="HTHFIS"/>
</dbReference>
<feature type="domain" description="Response regulatory" evidence="10">
    <location>
        <begin position="4"/>
        <end position="118"/>
    </location>
</feature>
<dbReference type="PROSITE" id="PS00675">
    <property type="entry name" value="SIGMA54_INTERACT_1"/>
    <property type="match status" value="1"/>
</dbReference>
<dbReference type="Gene3D" id="3.40.50.2300">
    <property type="match status" value="1"/>
</dbReference>
<dbReference type="InterPro" id="IPR001789">
    <property type="entry name" value="Sig_transdc_resp-reg_receiver"/>
</dbReference>
<keyword evidence="3" id="KW-0902">Two-component regulatory system</keyword>
<dbReference type="PROSITE" id="PS00676">
    <property type="entry name" value="SIGMA54_INTERACT_2"/>
    <property type="match status" value="1"/>
</dbReference>
<reference evidence="11 12" key="1">
    <citation type="submission" date="2021-09" db="EMBL/GenBank/DDBJ databases">
        <title>The complete genome sequence of a new microorganism.</title>
        <authorList>
            <person name="Zi Z."/>
        </authorList>
    </citation>
    <scope>NUCLEOTIDE SEQUENCE [LARGE SCALE GENOMIC DNA]</scope>
    <source>
        <strain evidence="11 12">WGZ8</strain>
    </source>
</reference>
<dbReference type="SMART" id="SM00382">
    <property type="entry name" value="AAA"/>
    <property type="match status" value="1"/>
</dbReference>
<keyword evidence="1" id="KW-0547">Nucleotide-binding</keyword>
<organism evidence="11 12">
    <name type="scientific">Microvirga puerhi</name>
    <dbReference type="NCBI Taxonomy" id="2876078"/>
    <lineage>
        <taxon>Bacteria</taxon>
        <taxon>Pseudomonadati</taxon>
        <taxon>Pseudomonadota</taxon>
        <taxon>Alphaproteobacteria</taxon>
        <taxon>Hyphomicrobiales</taxon>
        <taxon>Methylobacteriaceae</taxon>
        <taxon>Microvirga</taxon>
    </lineage>
</organism>